<dbReference type="AlphaFoldDB" id="A0A849ABG4"/>
<dbReference type="SUPFAM" id="SSF48024">
    <property type="entry name" value="N-terminal domain of DnaB helicase"/>
    <property type="match status" value="1"/>
</dbReference>
<sequence>MSDIQETAVYAEHAVIGSALLGSTRSLLELTDGDFTDGRCRLIATTIRDMLRREEHVDTITVADKLFGRVGPEHIHKLASAVPMADAGGWYAGIVRNATRVRVTAQAHRRALQALSGDEPAEVVDQTHTDTISDLEAVPPLLDVAPDADPPTIADLLDLEFTHDWLVPGLMERRERIVLVAAEGAGKSVWLSQIGIALAGGCHPMTGQRIDGPKRVLLIDAENSLQQTQRRFRWIADRFGDRLTVGWARNVIHHIRPEGLDLPGRDRAWLMKVCAAASPDLIIFTPAYKLMRGNPQLDSDVLALLQVMDEVRVRHNAALLIETHTGHGLDETGRRAVRPYGSSVWLRWPEIGIGLTRHVVNEMVMDDELAVGQWRGMREERAWPSVIQRGRDRQLPWIEAGSEYWGAVRRAPLDIPPDPRVKDD</sequence>
<feature type="domain" description="DNA helicase DnaB-like N-terminal" evidence="3">
    <location>
        <begin position="8"/>
        <end position="96"/>
    </location>
</feature>
<dbReference type="Gene3D" id="3.40.50.300">
    <property type="entry name" value="P-loop containing nucleotide triphosphate hydrolases"/>
    <property type="match status" value="1"/>
</dbReference>
<accession>A0A849ABG4</accession>
<evidence type="ECO:0000259" key="3">
    <source>
        <dbReference type="Pfam" id="PF00772"/>
    </source>
</evidence>
<dbReference type="InterPro" id="IPR007693">
    <property type="entry name" value="DNA_helicase_DnaB-like_N"/>
</dbReference>
<name>A0A849ABG4_9ACTN</name>
<dbReference type="EMBL" id="JABEND010000009">
    <property type="protein sequence ID" value="NNG36926.1"/>
    <property type="molecule type" value="Genomic_DNA"/>
</dbReference>
<dbReference type="GO" id="GO:0003677">
    <property type="term" value="F:DNA binding"/>
    <property type="evidence" value="ECO:0007669"/>
    <property type="project" value="UniProtKB-KW"/>
</dbReference>
<comment type="caution">
    <text evidence="4">The sequence shown here is derived from an EMBL/GenBank/DDBJ whole genome shotgun (WGS) entry which is preliminary data.</text>
</comment>
<keyword evidence="5" id="KW-1185">Reference proteome</keyword>
<evidence type="ECO:0000313" key="4">
    <source>
        <dbReference type="EMBL" id="NNG36926.1"/>
    </source>
</evidence>
<dbReference type="GO" id="GO:0003678">
    <property type="term" value="F:DNA helicase activity"/>
    <property type="evidence" value="ECO:0007669"/>
    <property type="project" value="InterPro"/>
</dbReference>
<keyword evidence="2" id="KW-0238">DNA-binding</keyword>
<dbReference type="InterPro" id="IPR016136">
    <property type="entry name" value="DNA_helicase_N/primase_C"/>
</dbReference>
<dbReference type="SUPFAM" id="SSF52540">
    <property type="entry name" value="P-loop containing nucleoside triphosphate hydrolases"/>
    <property type="match status" value="1"/>
</dbReference>
<dbReference type="InterPro" id="IPR027417">
    <property type="entry name" value="P-loop_NTPase"/>
</dbReference>
<dbReference type="GO" id="GO:0005524">
    <property type="term" value="F:ATP binding"/>
    <property type="evidence" value="ECO:0007669"/>
    <property type="project" value="InterPro"/>
</dbReference>
<keyword evidence="1" id="KW-0235">DNA replication</keyword>
<dbReference type="Pfam" id="PF00772">
    <property type="entry name" value="DnaB"/>
    <property type="match status" value="1"/>
</dbReference>
<dbReference type="Pfam" id="PF13481">
    <property type="entry name" value="AAA_25"/>
    <property type="match status" value="1"/>
</dbReference>
<dbReference type="GO" id="GO:0006260">
    <property type="term" value="P:DNA replication"/>
    <property type="evidence" value="ECO:0007669"/>
    <property type="project" value="UniProtKB-KW"/>
</dbReference>
<gene>
    <name evidence="4" type="ORF">HKD39_14640</name>
</gene>
<dbReference type="Gene3D" id="1.10.860.10">
    <property type="entry name" value="DNAb Helicase, Chain A"/>
    <property type="match status" value="1"/>
</dbReference>
<reference evidence="4 5" key="1">
    <citation type="submission" date="2020-05" db="EMBL/GenBank/DDBJ databases">
        <title>Nakamurella sp. DB0629 isolated from air conditioner.</title>
        <authorList>
            <person name="Kim D.H."/>
            <person name="Kim D.-U."/>
        </authorList>
    </citation>
    <scope>NUCLEOTIDE SEQUENCE [LARGE SCALE GENOMIC DNA]</scope>
    <source>
        <strain evidence="4 5">DB0629</strain>
    </source>
</reference>
<evidence type="ECO:0000256" key="1">
    <source>
        <dbReference type="ARBA" id="ARBA00022705"/>
    </source>
</evidence>
<dbReference type="RefSeq" id="WP_171200633.1">
    <property type="nucleotide sequence ID" value="NZ_JABEND010000009.1"/>
</dbReference>
<proteinExistence type="predicted"/>
<organism evidence="4 5">
    <name type="scientific">Nakamurella aerolata</name>
    <dbReference type="NCBI Taxonomy" id="1656892"/>
    <lineage>
        <taxon>Bacteria</taxon>
        <taxon>Bacillati</taxon>
        <taxon>Actinomycetota</taxon>
        <taxon>Actinomycetes</taxon>
        <taxon>Nakamurellales</taxon>
        <taxon>Nakamurellaceae</taxon>
        <taxon>Nakamurella</taxon>
    </lineage>
</organism>
<evidence type="ECO:0000313" key="5">
    <source>
        <dbReference type="Proteomes" id="UP000562984"/>
    </source>
</evidence>
<evidence type="ECO:0000256" key="2">
    <source>
        <dbReference type="ARBA" id="ARBA00023125"/>
    </source>
</evidence>
<dbReference type="InterPro" id="IPR036185">
    <property type="entry name" value="DNA_heli_DnaB-like_N_sf"/>
</dbReference>
<protein>
    <submittedName>
        <fullName evidence="4">AAA family ATPase</fullName>
    </submittedName>
</protein>
<dbReference type="Proteomes" id="UP000562984">
    <property type="component" value="Unassembled WGS sequence"/>
</dbReference>